<gene>
    <name evidence="1" type="ORF">CUJ86_01830</name>
</gene>
<accession>A0A483CQU7</accession>
<dbReference type="EMBL" id="PGCL01000001">
    <property type="protein sequence ID" value="TAJ45493.1"/>
    <property type="molecule type" value="Genomic_DNA"/>
</dbReference>
<dbReference type="RefSeq" id="WP_130645852.1">
    <property type="nucleotide sequence ID" value="NZ_PGCL01000001.1"/>
</dbReference>
<dbReference type="Proteomes" id="UP000292580">
    <property type="component" value="Unassembled WGS sequence"/>
</dbReference>
<protein>
    <submittedName>
        <fullName evidence="1">Uncharacterized protein</fullName>
    </submittedName>
</protein>
<evidence type="ECO:0000313" key="2">
    <source>
        <dbReference type="Proteomes" id="UP000292580"/>
    </source>
</evidence>
<keyword evidence="2" id="KW-1185">Reference proteome</keyword>
<evidence type="ECO:0000313" key="1">
    <source>
        <dbReference type="EMBL" id="TAJ45493.1"/>
    </source>
</evidence>
<dbReference type="OrthoDB" id="142266at2157"/>
<dbReference type="AlphaFoldDB" id="A0A483CQU7"/>
<proteinExistence type="predicted"/>
<name>A0A483CQU7_9EURY</name>
<comment type="caution">
    <text evidence="1">The sequence shown here is derived from an EMBL/GenBank/DDBJ whole genome shotgun (WGS) entry which is preliminary data.</text>
</comment>
<reference evidence="1 2" key="1">
    <citation type="submission" date="2017-11" db="EMBL/GenBank/DDBJ databases">
        <title>Isolation and Characterization of Methanofollis Species from Methane Seep Offshore SW Taiwan.</title>
        <authorList>
            <person name="Teng N.-H."/>
            <person name="Lai M.-C."/>
            <person name="Chen S.-C."/>
        </authorList>
    </citation>
    <scope>NUCLEOTIDE SEQUENCE [LARGE SCALE GENOMIC DNA]</scope>
    <source>
        <strain evidence="1 2">FWC-SCC2</strain>
    </source>
</reference>
<sequence length="617" mass="65500">MSDGHEKDKVIFAATMASTFEPDSMTNDKLEAATKGHGSLVIPVFAAANSLAEDIFCPIGGEEMSLMGRMTVVDAAAPELPLDMVIEKAVRAAMNAGAEPANAALIVASLAYFSGSCARSGVPLGNRKLGAIARIHAGAARTSAIALVTGKFTHRIQAFPAYMAIYEGLLGKKLTQVDGAVLPPFIAGGAIYGHSALGEDYNIPELAYNAAKAGTEAMMRSMEGAGITPYALWPAMIGAAVTMELVHPDALLGEEFGKFGRVDSAYLAGKGARDAAGLPEKLHIRGTHEEYDTAKVLGDFGLILKDIGGPSVIGSMALSEIMAGFEEAAMIGAGFSGGPVNPPLGHLEGDCVPAMRLLVKYGGDVFAVAEAIRDYKMNSFIDPEMALCGLNTIARKAEQVTRGRITKACILASEGVRDRAIYRRAAHTYDLMKAGRTVAEATHTLDEERQAYVERRGSAILSGFTGKKIEFKYTSIKPHGRRTDKFTARYWGFDSNVAYDVTIDGKTYHVDNLSGKEVPAFVLEGKNRDNPDWPIALFCGAVLTQELQYIGHTIINITVPAAVAALIGDEAKDAAYGAEDGAYLTRAIPGAGDKALEVAKLSQRVYAKINEPFPPAE</sequence>
<organism evidence="1 2">
    <name type="scientific">Methanofollis fontis</name>
    <dbReference type="NCBI Taxonomy" id="2052832"/>
    <lineage>
        <taxon>Archaea</taxon>
        <taxon>Methanobacteriati</taxon>
        <taxon>Methanobacteriota</taxon>
        <taxon>Stenosarchaea group</taxon>
        <taxon>Methanomicrobia</taxon>
        <taxon>Methanomicrobiales</taxon>
        <taxon>Methanomicrobiaceae</taxon>
        <taxon>Methanofollis</taxon>
    </lineage>
</organism>